<keyword evidence="4" id="KW-0145">Chemotaxis</keyword>
<gene>
    <name evidence="6" type="ORF">BJY18_006702</name>
</gene>
<dbReference type="PANTHER" id="PTHR42872">
    <property type="entry name" value="PROTEIN-GLUTAMATE METHYLESTERASE/PROTEIN-GLUTAMINE GLUTAMINASE"/>
    <property type="match status" value="1"/>
</dbReference>
<evidence type="ECO:0000313" key="7">
    <source>
        <dbReference type="Proteomes" id="UP000581769"/>
    </source>
</evidence>
<dbReference type="InterPro" id="IPR035909">
    <property type="entry name" value="CheB_C"/>
</dbReference>
<dbReference type="GO" id="GO:0005737">
    <property type="term" value="C:cytoplasm"/>
    <property type="evidence" value="ECO:0007669"/>
    <property type="project" value="InterPro"/>
</dbReference>
<reference evidence="6 7" key="1">
    <citation type="submission" date="2020-08" db="EMBL/GenBank/DDBJ databases">
        <title>Sequencing the genomes of 1000 actinobacteria strains.</title>
        <authorList>
            <person name="Klenk H.-P."/>
        </authorList>
    </citation>
    <scope>NUCLEOTIDE SEQUENCE [LARGE SCALE GENOMIC DNA]</scope>
    <source>
        <strain evidence="6 7">DSM 45859</strain>
    </source>
</reference>
<feature type="domain" description="CheB-type methylesterase" evidence="5">
    <location>
        <begin position="2"/>
        <end position="184"/>
    </location>
</feature>
<dbReference type="EC" id="3.1.1.61" evidence="2"/>
<dbReference type="GO" id="GO:0000156">
    <property type="term" value="F:phosphorelay response regulator activity"/>
    <property type="evidence" value="ECO:0007669"/>
    <property type="project" value="InterPro"/>
</dbReference>
<dbReference type="InterPro" id="IPR011247">
    <property type="entry name" value="Chemotax_prot-Glu_Me-esterase"/>
</dbReference>
<dbReference type="EMBL" id="JACHMG010000001">
    <property type="protein sequence ID" value="MBB4689217.1"/>
    <property type="molecule type" value="Genomic_DNA"/>
</dbReference>
<dbReference type="Gene3D" id="3.40.50.180">
    <property type="entry name" value="Methylesterase CheB, C-terminal domain"/>
    <property type="match status" value="1"/>
</dbReference>
<dbReference type="CDD" id="cd16433">
    <property type="entry name" value="CheB"/>
    <property type="match status" value="1"/>
</dbReference>
<proteinExistence type="predicted"/>
<dbReference type="PANTHER" id="PTHR42872:SF6">
    <property type="entry name" value="PROTEIN-GLUTAMATE METHYLESTERASE_PROTEIN-GLUTAMINE GLUTAMINASE"/>
    <property type="match status" value="1"/>
</dbReference>
<comment type="caution">
    <text evidence="6">The sequence shown here is derived from an EMBL/GenBank/DDBJ whole genome shotgun (WGS) entry which is preliminary data.</text>
</comment>
<evidence type="ECO:0000256" key="4">
    <source>
        <dbReference type="PROSITE-ProRule" id="PRU00050"/>
    </source>
</evidence>
<evidence type="ECO:0000256" key="1">
    <source>
        <dbReference type="ARBA" id="ARBA00022801"/>
    </source>
</evidence>
<dbReference type="PIRSF" id="PIRSF036461">
    <property type="entry name" value="Chmtx_methlestr"/>
    <property type="match status" value="1"/>
</dbReference>
<accession>A0A840J762</accession>
<feature type="active site" evidence="4">
    <location>
        <position position="133"/>
    </location>
</feature>
<dbReference type="SUPFAM" id="SSF52738">
    <property type="entry name" value="Methylesterase CheB, C-terminal domain"/>
    <property type="match status" value="1"/>
</dbReference>
<evidence type="ECO:0000256" key="3">
    <source>
        <dbReference type="ARBA" id="ARBA00048267"/>
    </source>
</evidence>
<feature type="active site" evidence="4">
    <location>
        <position position="41"/>
    </location>
</feature>
<sequence>MSRVRRDLVVIGASAGGVTPLKALMAGLPANFPAAVLVVLHVRADGPSALASILDRAGPLPARSASHGEPIRPGTVLVAPPGRHLLVEDDAVVLTDGPTESGHRPSVNATFRSAAIAAGPRVLGVILSGALDDGAAGLHAVTALGGLAIVQDPADAMYPGMPRAALELVDTDQVLPAGEIAPALDKLSRVPVDPGVLPQPPPHLLLDDRIARAGVQLGALPPETTPSEFTCPDCGGTLTELGPGQYRCHIGHAWSAKALLFAQDQELRRALGTALRSLDERATLSRRMRQHLRTGGPGLAERVADSEREWTDAADTLRRFLLAIEEESE</sequence>
<name>A0A840J762_9PSEU</name>
<keyword evidence="7" id="KW-1185">Reference proteome</keyword>
<dbReference type="Pfam" id="PF01339">
    <property type="entry name" value="CheB_methylest"/>
    <property type="match status" value="1"/>
</dbReference>
<protein>
    <recommendedName>
        <fullName evidence="2">protein-glutamate methylesterase</fullName>
        <ecNumber evidence="2">3.1.1.61</ecNumber>
    </recommendedName>
</protein>
<evidence type="ECO:0000313" key="6">
    <source>
        <dbReference type="EMBL" id="MBB4689217.1"/>
    </source>
</evidence>
<dbReference type="PROSITE" id="PS50122">
    <property type="entry name" value="CHEB"/>
    <property type="match status" value="1"/>
</dbReference>
<feature type="active site" evidence="4">
    <location>
        <position position="14"/>
    </location>
</feature>
<evidence type="ECO:0000259" key="5">
    <source>
        <dbReference type="PROSITE" id="PS50122"/>
    </source>
</evidence>
<keyword evidence="1 4" id="KW-0378">Hydrolase</keyword>
<dbReference type="RefSeq" id="WP_312874044.1">
    <property type="nucleotide sequence ID" value="NZ_JACHMG010000001.1"/>
</dbReference>
<dbReference type="AlphaFoldDB" id="A0A840J762"/>
<evidence type="ECO:0000256" key="2">
    <source>
        <dbReference type="ARBA" id="ARBA00039140"/>
    </source>
</evidence>
<dbReference type="Proteomes" id="UP000581769">
    <property type="component" value="Unassembled WGS sequence"/>
</dbReference>
<organism evidence="6 7">
    <name type="scientific">Amycolatopsis jiangsuensis</name>
    <dbReference type="NCBI Taxonomy" id="1181879"/>
    <lineage>
        <taxon>Bacteria</taxon>
        <taxon>Bacillati</taxon>
        <taxon>Actinomycetota</taxon>
        <taxon>Actinomycetes</taxon>
        <taxon>Pseudonocardiales</taxon>
        <taxon>Pseudonocardiaceae</taxon>
        <taxon>Amycolatopsis</taxon>
    </lineage>
</organism>
<comment type="catalytic activity">
    <reaction evidence="3">
        <text>[protein]-L-glutamate 5-O-methyl ester + H2O = L-glutamyl-[protein] + methanol + H(+)</text>
        <dbReference type="Rhea" id="RHEA:23236"/>
        <dbReference type="Rhea" id="RHEA-COMP:10208"/>
        <dbReference type="Rhea" id="RHEA-COMP:10311"/>
        <dbReference type="ChEBI" id="CHEBI:15377"/>
        <dbReference type="ChEBI" id="CHEBI:15378"/>
        <dbReference type="ChEBI" id="CHEBI:17790"/>
        <dbReference type="ChEBI" id="CHEBI:29973"/>
        <dbReference type="ChEBI" id="CHEBI:82795"/>
        <dbReference type="EC" id="3.1.1.61"/>
    </reaction>
</comment>
<dbReference type="GO" id="GO:0006935">
    <property type="term" value="P:chemotaxis"/>
    <property type="evidence" value="ECO:0007669"/>
    <property type="project" value="UniProtKB-UniRule"/>
</dbReference>
<dbReference type="GO" id="GO:0008984">
    <property type="term" value="F:protein-glutamate methylesterase activity"/>
    <property type="evidence" value="ECO:0007669"/>
    <property type="project" value="UniProtKB-EC"/>
</dbReference>
<dbReference type="InterPro" id="IPR000673">
    <property type="entry name" value="Sig_transdc_resp-reg_Me-estase"/>
</dbReference>